<sequence length="66" mass="8055">MLLAFWYFKESKVITSRRKCLPSKDETKLSKSFLSFEEYHLLNGLLRIFHFSHLSLQFEHHRLLKK</sequence>
<accession>A0ABD2YNL1</accession>
<keyword evidence="2" id="KW-1185">Reference proteome</keyword>
<comment type="caution">
    <text evidence="1">The sequence shown here is derived from an EMBL/GenBank/DDBJ whole genome shotgun (WGS) entry which is preliminary data.</text>
</comment>
<proteinExistence type="predicted"/>
<reference evidence="1 2" key="1">
    <citation type="submission" date="2024-11" db="EMBL/GenBank/DDBJ databases">
        <title>A near-complete genome assembly of Cinchona calisaya.</title>
        <authorList>
            <person name="Lian D.C."/>
            <person name="Zhao X.W."/>
            <person name="Wei L."/>
        </authorList>
    </citation>
    <scope>NUCLEOTIDE SEQUENCE [LARGE SCALE GENOMIC DNA]</scope>
    <source>
        <tissue evidence="1">Nenye</tissue>
    </source>
</reference>
<evidence type="ECO:0000313" key="2">
    <source>
        <dbReference type="Proteomes" id="UP001630127"/>
    </source>
</evidence>
<dbReference type="Proteomes" id="UP001630127">
    <property type="component" value="Unassembled WGS sequence"/>
</dbReference>
<name>A0ABD2YNL1_9GENT</name>
<organism evidence="1 2">
    <name type="scientific">Cinchona calisaya</name>
    <dbReference type="NCBI Taxonomy" id="153742"/>
    <lineage>
        <taxon>Eukaryota</taxon>
        <taxon>Viridiplantae</taxon>
        <taxon>Streptophyta</taxon>
        <taxon>Embryophyta</taxon>
        <taxon>Tracheophyta</taxon>
        <taxon>Spermatophyta</taxon>
        <taxon>Magnoliopsida</taxon>
        <taxon>eudicotyledons</taxon>
        <taxon>Gunneridae</taxon>
        <taxon>Pentapetalae</taxon>
        <taxon>asterids</taxon>
        <taxon>lamiids</taxon>
        <taxon>Gentianales</taxon>
        <taxon>Rubiaceae</taxon>
        <taxon>Cinchonoideae</taxon>
        <taxon>Cinchoneae</taxon>
        <taxon>Cinchona</taxon>
    </lineage>
</organism>
<dbReference type="EMBL" id="JBJUIK010000012">
    <property type="protein sequence ID" value="KAL3508977.1"/>
    <property type="molecule type" value="Genomic_DNA"/>
</dbReference>
<protein>
    <submittedName>
        <fullName evidence="1">Uncharacterized protein</fullName>
    </submittedName>
</protein>
<dbReference type="AlphaFoldDB" id="A0ABD2YNL1"/>
<evidence type="ECO:0000313" key="1">
    <source>
        <dbReference type="EMBL" id="KAL3508977.1"/>
    </source>
</evidence>
<gene>
    <name evidence="1" type="ORF">ACH5RR_028378</name>
</gene>